<dbReference type="PANTHER" id="PTHR24222:SF84">
    <property type="entry name" value="ABC TRANSPORTER DOMAIN-CONTAINING PROTEIN"/>
    <property type="match status" value="1"/>
</dbReference>
<evidence type="ECO:0000256" key="4">
    <source>
        <dbReference type="ARBA" id="ARBA00023136"/>
    </source>
</evidence>
<evidence type="ECO:0000256" key="2">
    <source>
        <dbReference type="ARBA" id="ARBA00022692"/>
    </source>
</evidence>
<evidence type="ECO:0000259" key="5">
    <source>
        <dbReference type="PROSITE" id="PS50929"/>
    </source>
</evidence>
<sequence>MSETTCWRLVGERSSHKIRTKYLRAVLRQDIGFFDTKLNTGEIMHGISSDIAQIQEVMGEKVHWIKTQLYNEQ</sequence>
<keyword evidence="4" id="KW-0472">Membrane</keyword>
<dbReference type="Gramene" id="PHT88179">
    <property type="protein sequence ID" value="PHT88179"/>
    <property type="gene ID" value="T459_10285"/>
</dbReference>
<dbReference type="PROSITE" id="PS50929">
    <property type="entry name" value="ABC_TM1F"/>
    <property type="match status" value="1"/>
</dbReference>
<dbReference type="InterPro" id="IPR011527">
    <property type="entry name" value="ABC1_TM_dom"/>
</dbReference>
<comment type="subcellular location">
    <subcellularLocation>
        <location evidence="1">Membrane</location>
        <topology evidence="1">Multi-pass membrane protein</topology>
    </subcellularLocation>
</comment>
<keyword evidence="7" id="KW-1185">Reference proteome</keyword>
<dbReference type="AlphaFoldDB" id="A0A2G3A1R4"/>
<protein>
    <recommendedName>
        <fullName evidence="5">ABC transmembrane type-1 domain-containing protein</fullName>
    </recommendedName>
</protein>
<dbReference type="InterPro" id="IPR039421">
    <property type="entry name" value="Type_1_exporter"/>
</dbReference>
<evidence type="ECO:0000256" key="1">
    <source>
        <dbReference type="ARBA" id="ARBA00004141"/>
    </source>
</evidence>
<feature type="domain" description="ABC transmembrane type-1" evidence="5">
    <location>
        <begin position="1"/>
        <end position="65"/>
    </location>
</feature>
<dbReference type="EMBL" id="AYRZ02000003">
    <property type="protein sequence ID" value="PHT88179.1"/>
    <property type="molecule type" value="Genomic_DNA"/>
</dbReference>
<dbReference type="GO" id="GO:0016020">
    <property type="term" value="C:membrane"/>
    <property type="evidence" value="ECO:0007669"/>
    <property type="project" value="UniProtKB-SubCell"/>
</dbReference>
<dbReference type="SUPFAM" id="SSF90123">
    <property type="entry name" value="ABC transporter transmembrane region"/>
    <property type="match status" value="1"/>
</dbReference>
<evidence type="ECO:0000313" key="6">
    <source>
        <dbReference type="EMBL" id="PHT88179.1"/>
    </source>
</evidence>
<dbReference type="PANTHER" id="PTHR24222">
    <property type="entry name" value="ABC TRANSPORTER B FAMILY"/>
    <property type="match status" value="1"/>
</dbReference>
<keyword evidence="3" id="KW-1133">Transmembrane helix</keyword>
<keyword evidence="2" id="KW-0812">Transmembrane</keyword>
<dbReference type="GO" id="GO:0005524">
    <property type="term" value="F:ATP binding"/>
    <property type="evidence" value="ECO:0007669"/>
    <property type="project" value="InterPro"/>
</dbReference>
<dbReference type="Pfam" id="PF00664">
    <property type="entry name" value="ABC_membrane"/>
    <property type="match status" value="1"/>
</dbReference>
<gene>
    <name evidence="6" type="ORF">T459_10285</name>
</gene>
<dbReference type="GO" id="GO:0140359">
    <property type="term" value="F:ABC-type transporter activity"/>
    <property type="evidence" value="ECO:0007669"/>
    <property type="project" value="InterPro"/>
</dbReference>
<organism evidence="6 7">
    <name type="scientific">Capsicum annuum</name>
    <name type="common">Capsicum pepper</name>
    <dbReference type="NCBI Taxonomy" id="4072"/>
    <lineage>
        <taxon>Eukaryota</taxon>
        <taxon>Viridiplantae</taxon>
        <taxon>Streptophyta</taxon>
        <taxon>Embryophyta</taxon>
        <taxon>Tracheophyta</taxon>
        <taxon>Spermatophyta</taxon>
        <taxon>Magnoliopsida</taxon>
        <taxon>eudicotyledons</taxon>
        <taxon>Gunneridae</taxon>
        <taxon>Pentapetalae</taxon>
        <taxon>asterids</taxon>
        <taxon>lamiids</taxon>
        <taxon>Solanales</taxon>
        <taxon>Solanaceae</taxon>
        <taxon>Solanoideae</taxon>
        <taxon>Capsiceae</taxon>
        <taxon>Capsicum</taxon>
    </lineage>
</organism>
<reference evidence="6 7" key="2">
    <citation type="journal article" date="2017" name="Genome Biol.">
        <title>New reference genome sequences of hot pepper reveal the massive evolution of plant disease-resistance genes by retroduplication.</title>
        <authorList>
            <person name="Kim S."/>
            <person name="Park J."/>
            <person name="Yeom S.I."/>
            <person name="Kim Y.M."/>
            <person name="Seo E."/>
            <person name="Kim K.T."/>
            <person name="Kim M.S."/>
            <person name="Lee J.M."/>
            <person name="Cheong K."/>
            <person name="Shin H.S."/>
            <person name="Kim S.B."/>
            <person name="Han K."/>
            <person name="Lee J."/>
            <person name="Park M."/>
            <person name="Lee H.A."/>
            <person name="Lee H.Y."/>
            <person name="Lee Y."/>
            <person name="Oh S."/>
            <person name="Lee J.H."/>
            <person name="Choi E."/>
            <person name="Choi E."/>
            <person name="Lee S.E."/>
            <person name="Jeon J."/>
            <person name="Kim H."/>
            <person name="Choi G."/>
            <person name="Song H."/>
            <person name="Lee J."/>
            <person name="Lee S.C."/>
            <person name="Kwon J.K."/>
            <person name="Lee H.Y."/>
            <person name="Koo N."/>
            <person name="Hong Y."/>
            <person name="Kim R.W."/>
            <person name="Kang W.H."/>
            <person name="Huh J.H."/>
            <person name="Kang B.C."/>
            <person name="Yang T.J."/>
            <person name="Lee Y.H."/>
            <person name="Bennetzen J.L."/>
            <person name="Choi D."/>
        </authorList>
    </citation>
    <scope>NUCLEOTIDE SEQUENCE [LARGE SCALE GENOMIC DNA]</scope>
    <source>
        <strain evidence="7">cv. CM334</strain>
    </source>
</reference>
<accession>A0A2G3A1R4</accession>
<proteinExistence type="predicted"/>
<evidence type="ECO:0000313" key="7">
    <source>
        <dbReference type="Proteomes" id="UP000222542"/>
    </source>
</evidence>
<dbReference type="InterPro" id="IPR036640">
    <property type="entry name" value="ABC1_TM_sf"/>
</dbReference>
<name>A0A2G3A1R4_CAPAN</name>
<reference evidence="6 7" key="1">
    <citation type="journal article" date="2014" name="Nat. Genet.">
        <title>Genome sequence of the hot pepper provides insights into the evolution of pungency in Capsicum species.</title>
        <authorList>
            <person name="Kim S."/>
            <person name="Park M."/>
            <person name="Yeom S.I."/>
            <person name="Kim Y.M."/>
            <person name="Lee J.M."/>
            <person name="Lee H.A."/>
            <person name="Seo E."/>
            <person name="Choi J."/>
            <person name="Cheong K."/>
            <person name="Kim K.T."/>
            <person name="Jung K."/>
            <person name="Lee G.W."/>
            <person name="Oh S.K."/>
            <person name="Bae C."/>
            <person name="Kim S.B."/>
            <person name="Lee H.Y."/>
            <person name="Kim S.Y."/>
            <person name="Kim M.S."/>
            <person name="Kang B.C."/>
            <person name="Jo Y.D."/>
            <person name="Yang H.B."/>
            <person name="Jeong H.J."/>
            <person name="Kang W.H."/>
            <person name="Kwon J.K."/>
            <person name="Shin C."/>
            <person name="Lim J.Y."/>
            <person name="Park J.H."/>
            <person name="Huh J.H."/>
            <person name="Kim J.S."/>
            <person name="Kim B.D."/>
            <person name="Cohen O."/>
            <person name="Paran I."/>
            <person name="Suh M.C."/>
            <person name="Lee S.B."/>
            <person name="Kim Y.K."/>
            <person name="Shin Y."/>
            <person name="Noh S.J."/>
            <person name="Park J."/>
            <person name="Seo Y.S."/>
            <person name="Kwon S.Y."/>
            <person name="Kim H.A."/>
            <person name="Park J.M."/>
            <person name="Kim H.J."/>
            <person name="Choi S.B."/>
            <person name="Bosland P.W."/>
            <person name="Reeves G."/>
            <person name="Jo S.H."/>
            <person name="Lee B.W."/>
            <person name="Cho H.T."/>
            <person name="Choi H.S."/>
            <person name="Lee M.S."/>
            <person name="Yu Y."/>
            <person name="Do Choi Y."/>
            <person name="Park B.S."/>
            <person name="van Deynze A."/>
            <person name="Ashrafi H."/>
            <person name="Hill T."/>
            <person name="Kim W.T."/>
            <person name="Pai H.S."/>
            <person name="Ahn H.K."/>
            <person name="Yeam I."/>
            <person name="Giovannoni J.J."/>
            <person name="Rose J.K."/>
            <person name="Sorensen I."/>
            <person name="Lee S.J."/>
            <person name="Kim R.W."/>
            <person name="Choi I.Y."/>
            <person name="Choi B.S."/>
            <person name="Lim J.S."/>
            <person name="Lee Y.H."/>
            <person name="Choi D."/>
        </authorList>
    </citation>
    <scope>NUCLEOTIDE SEQUENCE [LARGE SCALE GENOMIC DNA]</scope>
    <source>
        <strain evidence="7">cv. CM334</strain>
    </source>
</reference>
<dbReference type="Proteomes" id="UP000222542">
    <property type="component" value="Unassembled WGS sequence"/>
</dbReference>
<dbReference type="Gene3D" id="1.20.1560.10">
    <property type="entry name" value="ABC transporter type 1, transmembrane domain"/>
    <property type="match status" value="1"/>
</dbReference>
<evidence type="ECO:0000256" key="3">
    <source>
        <dbReference type="ARBA" id="ARBA00022989"/>
    </source>
</evidence>
<comment type="caution">
    <text evidence="6">The sequence shown here is derived from an EMBL/GenBank/DDBJ whole genome shotgun (WGS) entry which is preliminary data.</text>
</comment>